<dbReference type="SUPFAM" id="SSF81901">
    <property type="entry name" value="HCP-like"/>
    <property type="match status" value="1"/>
</dbReference>
<dbReference type="Pfam" id="PF08238">
    <property type="entry name" value="Sel1"/>
    <property type="match status" value="2"/>
</dbReference>
<dbReference type="PROSITE" id="PS50011">
    <property type="entry name" value="PROTEIN_KINASE_DOM"/>
    <property type="match status" value="1"/>
</dbReference>
<dbReference type="GO" id="GO:0005524">
    <property type="term" value="F:ATP binding"/>
    <property type="evidence" value="ECO:0007669"/>
    <property type="project" value="InterPro"/>
</dbReference>
<dbReference type="InterPro" id="IPR006597">
    <property type="entry name" value="Sel1-like"/>
</dbReference>
<dbReference type="PRINTS" id="PR00109">
    <property type="entry name" value="TYRKINASE"/>
</dbReference>
<feature type="domain" description="Protein kinase" evidence="2">
    <location>
        <begin position="28"/>
        <end position="338"/>
    </location>
</feature>
<feature type="region of interest" description="Disordered" evidence="1">
    <location>
        <begin position="313"/>
        <end position="333"/>
    </location>
</feature>
<dbReference type="Proteomes" id="UP000266861">
    <property type="component" value="Unassembled WGS sequence"/>
</dbReference>
<dbReference type="InterPro" id="IPR011990">
    <property type="entry name" value="TPR-like_helical_dom_sf"/>
</dbReference>
<gene>
    <name evidence="3" type="ORF">Glove_21g163</name>
</gene>
<reference evidence="3 4" key="1">
    <citation type="submission" date="2018-08" db="EMBL/GenBank/DDBJ databases">
        <title>Genome and evolution of the arbuscular mycorrhizal fungus Diversispora epigaea (formerly Glomus versiforme) and its bacterial endosymbionts.</title>
        <authorList>
            <person name="Sun X."/>
            <person name="Fei Z."/>
            <person name="Harrison M."/>
        </authorList>
    </citation>
    <scope>NUCLEOTIDE SEQUENCE [LARGE SCALE GENOMIC DNA]</scope>
    <source>
        <strain evidence="3 4">IT104</strain>
    </source>
</reference>
<evidence type="ECO:0000256" key="1">
    <source>
        <dbReference type="SAM" id="MobiDB-lite"/>
    </source>
</evidence>
<dbReference type="STRING" id="1348612.A0A397JKC1"/>
<keyword evidence="4" id="KW-1185">Reference proteome</keyword>
<dbReference type="InterPro" id="IPR001245">
    <property type="entry name" value="Ser-Thr/Tyr_kinase_cat_dom"/>
</dbReference>
<dbReference type="SUPFAM" id="SSF56112">
    <property type="entry name" value="Protein kinase-like (PK-like)"/>
    <property type="match status" value="1"/>
</dbReference>
<sequence length="711" mass="81271">MSTSGSKKDLLQYAIKNRLITTFDYNTFKDITLIARGGFGQVERAYAKNLQKSVALKSLHDINKNEEFYEKFMREFINNNATNNHDNVVRFLGVSTDPSKEKYYLVFQYAEDGDLGTYLRNNFNELNWKAKINMAKDITRGLHYIHQTNIVHRDLHSKNILVHEGKLMISDLGLSKSLDTNSKSLVGGIVAYTDPEYLKNMMTFKRNKSSDIYSLGVLLWELSSGKPPFQGIPILETAKMVTSGLREEPIQGTPMDYINIYSKLENLYNNSNENNQSQGSINNNMSMDNYSKDIVSFSSTSFSMLNWAERLEGKQAKNDSKSGDDNSNSKDGETNNFILVSSEVIIKVADVDCAFQNCIISSHIWAKVDPLPNKRSNLKLFINVNDCRAGEMLSNKWPLLHKLGIGYFLDSVEIWITPIEDESMPNNPLYRVEDGPKPLNLNKDIDISEVIENNHGLGTSIGSGGYFQYNKSKRNERSLKFTTTEWQLHTDGCGKTGLGWKYQYFDNSFFKDLNCRRSFAPGEHSCEWLTFEAMIGFRITITQILRCNIIDGWQKYNPNAKSKLMQLTPKMAHVLEISFNSLENFNNDFENLRKSENFHDLLNVAFENKKNFKYNTDFSIEKNSNIENIEIKQPRSIKCNYNLGYCYHNGIGTKRKHFTFQWYLKLSEGGNKAFQCYLKSAERGSSGGQFSLGSCYLDGIGTTKDDEKAFQ</sequence>
<dbReference type="InterPro" id="IPR051681">
    <property type="entry name" value="Ser/Thr_Kinases-Pseudokinases"/>
</dbReference>
<dbReference type="InterPro" id="IPR000719">
    <property type="entry name" value="Prot_kinase_dom"/>
</dbReference>
<dbReference type="AlphaFoldDB" id="A0A397JKC1"/>
<proteinExistence type="predicted"/>
<comment type="caution">
    <text evidence="3">The sequence shown here is derived from an EMBL/GenBank/DDBJ whole genome shotgun (WGS) entry which is preliminary data.</text>
</comment>
<dbReference type="OrthoDB" id="346907at2759"/>
<dbReference type="PANTHER" id="PTHR44329">
    <property type="entry name" value="SERINE/THREONINE-PROTEIN KINASE TNNI3K-RELATED"/>
    <property type="match status" value="1"/>
</dbReference>
<protein>
    <recommendedName>
        <fullName evidence="2">Protein kinase domain-containing protein</fullName>
    </recommendedName>
</protein>
<dbReference type="GO" id="GO:0004674">
    <property type="term" value="F:protein serine/threonine kinase activity"/>
    <property type="evidence" value="ECO:0007669"/>
    <property type="project" value="TreeGrafter"/>
</dbReference>
<dbReference type="InterPro" id="IPR011009">
    <property type="entry name" value="Kinase-like_dom_sf"/>
</dbReference>
<evidence type="ECO:0000313" key="4">
    <source>
        <dbReference type="Proteomes" id="UP000266861"/>
    </source>
</evidence>
<accession>A0A397JKC1</accession>
<organism evidence="3 4">
    <name type="scientific">Diversispora epigaea</name>
    <dbReference type="NCBI Taxonomy" id="1348612"/>
    <lineage>
        <taxon>Eukaryota</taxon>
        <taxon>Fungi</taxon>
        <taxon>Fungi incertae sedis</taxon>
        <taxon>Mucoromycota</taxon>
        <taxon>Glomeromycotina</taxon>
        <taxon>Glomeromycetes</taxon>
        <taxon>Diversisporales</taxon>
        <taxon>Diversisporaceae</taxon>
        <taxon>Diversispora</taxon>
    </lineage>
</organism>
<dbReference type="Gene3D" id="1.25.40.10">
    <property type="entry name" value="Tetratricopeptide repeat domain"/>
    <property type="match status" value="1"/>
</dbReference>
<evidence type="ECO:0000313" key="3">
    <source>
        <dbReference type="EMBL" id="RHZ88805.1"/>
    </source>
</evidence>
<evidence type="ECO:0000259" key="2">
    <source>
        <dbReference type="PROSITE" id="PS50011"/>
    </source>
</evidence>
<name>A0A397JKC1_9GLOM</name>
<dbReference type="Gene3D" id="1.10.510.10">
    <property type="entry name" value="Transferase(Phosphotransferase) domain 1"/>
    <property type="match status" value="1"/>
</dbReference>
<dbReference type="EMBL" id="PQFF01000019">
    <property type="protein sequence ID" value="RHZ88805.1"/>
    <property type="molecule type" value="Genomic_DNA"/>
</dbReference>
<dbReference type="Pfam" id="PF07714">
    <property type="entry name" value="PK_Tyr_Ser-Thr"/>
    <property type="match status" value="1"/>
</dbReference>